<feature type="domain" description="Reverse transcriptase zinc-binding" evidence="2">
    <location>
        <begin position="119"/>
        <end position="169"/>
    </location>
</feature>
<name>A0ABQ7D6G2_BRACR</name>
<evidence type="ECO:0000313" key="4">
    <source>
        <dbReference type="Proteomes" id="UP000266723"/>
    </source>
</evidence>
<accession>A0ABQ7D6G2</accession>
<dbReference type="Pfam" id="PF13966">
    <property type="entry name" value="zf-RVT"/>
    <property type="match status" value="1"/>
</dbReference>
<evidence type="ECO:0000256" key="1">
    <source>
        <dbReference type="SAM" id="MobiDB-lite"/>
    </source>
</evidence>
<protein>
    <recommendedName>
        <fullName evidence="2">Reverse transcriptase zinc-binding domain-containing protein</fullName>
    </recommendedName>
</protein>
<evidence type="ECO:0000313" key="3">
    <source>
        <dbReference type="EMBL" id="KAF3567801.1"/>
    </source>
</evidence>
<dbReference type="InterPro" id="IPR026960">
    <property type="entry name" value="RVT-Znf"/>
</dbReference>
<feature type="region of interest" description="Disordered" evidence="1">
    <location>
        <begin position="32"/>
        <end position="85"/>
    </location>
</feature>
<reference evidence="3 4" key="1">
    <citation type="journal article" date="2020" name="BMC Genomics">
        <title>Intraspecific diversification of the crop wild relative Brassica cretica Lam. using demographic model selection.</title>
        <authorList>
            <person name="Kioukis A."/>
            <person name="Michalopoulou V.A."/>
            <person name="Briers L."/>
            <person name="Pirintsos S."/>
            <person name="Studholme D.J."/>
            <person name="Pavlidis P."/>
            <person name="Sarris P.F."/>
        </authorList>
    </citation>
    <scope>NUCLEOTIDE SEQUENCE [LARGE SCALE GENOMIC DNA]</scope>
    <source>
        <strain evidence="4">cv. PFS-1207/04</strain>
    </source>
</reference>
<organism evidence="3 4">
    <name type="scientific">Brassica cretica</name>
    <name type="common">Mustard</name>
    <dbReference type="NCBI Taxonomy" id="69181"/>
    <lineage>
        <taxon>Eukaryota</taxon>
        <taxon>Viridiplantae</taxon>
        <taxon>Streptophyta</taxon>
        <taxon>Embryophyta</taxon>
        <taxon>Tracheophyta</taxon>
        <taxon>Spermatophyta</taxon>
        <taxon>Magnoliopsida</taxon>
        <taxon>eudicotyledons</taxon>
        <taxon>Gunneridae</taxon>
        <taxon>Pentapetalae</taxon>
        <taxon>rosids</taxon>
        <taxon>malvids</taxon>
        <taxon>Brassicales</taxon>
        <taxon>Brassicaceae</taxon>
        <taxon>Brassiceae</taxon>
        <taxon>Brassica</taxon>
    </lineage>
</organism>
<proteinExistence type="predicted"/>
<dbReference type="Proteomes" id="UP000266723">
    <property type="component" value="Unassembled WGS sequence"/>
</dbReference>
<dbReference type="EMBL" id="QGKV02000759">
    <property type="protein sequence ID" value="KAF3567801.1"/>
    <property type="molecule type" value="Genomic_DNA"/>
</dbReference>
<comment type="caution">
    <text evidence="3">The sequence shown here is derived from an EMBL/GenBank/DDBJ whole genome shotgun (WGS) entry which is preliminary data.</text>
</comment>
<sequence length="170" mass="18801">MTKQPVIATGSSSMEVIKYSKSSLGKSIETYKEECGGSSGNQTRREAASKGPLASDRSDNSSGGVQTDSSDLDSSEAEADRTDNEVLLHAHLTTVAPPVQTTNVDKYFWTVDGSQLNKFSAARTLENCRPRENPKDWSKLIWFSGCVPKHAFNMWIAQLDRMPVRSRLER</sequence>
<gene>
    <name evidence="3" type="ORF">DY000_02011884</name>
</gene>
<evidence type="ECO:0000259" key="2">
    <source>
        <dbReference type="Pfam" id="PF13966"/>
    </source>
</evidence>
<keyword evidence="4" id="KW-1185">Reference proteome</keyword>